<dbReference type="EMBL" id="JAAIUW010000012">
    <property type="protein sequence ID" value="KAF7807333.1"/>
    <property type="molecule type" value="Genomic_DNA"/>
</dbReference>
<organism evidence="1 2">
    <name type="scientific">Senna tora</name>
    <dbReference type="NCBI Taxonomy" id="362788"/>
    <lineage>
        <taxon>Eukaryota</taxon>
        <taxon>Viridiplantae</taxon>
        <taxon>Streptophyta</taxon>
        <taxon>Embryophyta</taxon>
        <taxon>Tracheophyta</taxon>
        <taxon>Spermatophyta</taxon>
        <taxon>Magnoliopsida</taxon>
        <taxon>eudicotyledons</taxon>
        <taxon>Gunneridae</taxon>
        <taxon>Pentapetalae</taxon>
        <taxon>rosids</taxon>
        <taxon>fabids</taxon>
        <taxon>Fabales</taxon>
        <taxon>Fabaceae</taxon>
        <taxon>Caesalpinioideae</taxon>
        <taxon>Cassia clade</taxon>
        <taxon>Senna</taxon>
    </lineage>
</organism>
<evidence type="ECO:0000313" key="1">
    <source>
        <dbReference type="EMBL" id="KAF7807333.1"/>
    </source>
</evidence>
<name>A0A834W3M0_9FABA</name>
<keyword evidence="2" id="KW-1185">Reference proteome</keyword>
<dbReference type="Proteomes" id="UP000634136">
    <property type="component" value="Unassembled WGS sequence"/>
</dbReference>
<sequence>MEHQPQFGRKELCITRGNQVMLELPSMRNENYKMPNHGLGPDKWAWQREPKGGLTVKGAYRHLMKLRCEETSLTPALFFDLDLNFWKKI</sequence>
<evidence type="ECO:0000313" key="2">
    <source>
        <dbReference type="Proteomes" id="UP000634136"/>
    </source>
</evidence>
<reference evidence="1" key="1">
    <citation type="submission" date="2020-09" db="EMBL/GenBank/DDBJ databases">
        <title>Genome-Enabled Discovery of Anthraquinone Biosynthesis in Senna tora.</title>
        <authorList>
            <person name="Kang S.-H."/>
            <person name="Pandey R.P."/>
            <person name="Lee C.-M."/>
            <person name="Sim J.-S."/>
            <person name="Jeong J.-T."/>
            <person name="Choi B.-S."/>
            <person name="Jung M."/>
            <person name="Ginzburg D."/>
            <person name="Zhao K."/>
            <person name="Won S.Y."/>
            <person name="Oh T.-J."/>
            <person name="Yu Y."/>
            <person name="Kim N.-H."/>
            <person name="Lee O.R."/>
            <person name="Lee T.-H."/>
            <person name="Bashyal P."/>
            <person name="Kim T.-S."/>
            <person name="Lee W.-H."/>
            <person name="Kawkins C."/>
            <person name="Kim C.-K."/>
            <person name="Kim J.S."/>
            <person name="Ahn B.O."/>
            <person name="Rhee S.Y."/>
            <person name="Sohng J.K."/>
        </authorList>
    </citation>
    <scope>NUCLEOTIDE SEQUENCE</scope>
    <source>
        <tissue evidence="1">Leaf</tissue>
    </source>
</reference>
<protein>
    <submittedName>
        <fullName evidence="1">Uncharacterized protein</fullName>
    </submittedName>
</protein>
<proteinExistence type="predicted"/>
<accession>A0A834W3M0</accession>
<comment type="caution">
    <text evidence="1">The sequence shown here is derived from an EMBL/GenBank/DDBJ whole genome shotgun (WGS) entry which is preliminary data.</text>
</comment>
<dbReference type="AlphaFoldDB" id="A0A834W3M0"/>
<gene>
    <name evidence="1" type="ORF">G2W53_039494</name>
</gene>